<keyword evidence="4" id="KW-1185">Reference proteome</keyword>
<feature type="domain" description="Thiol:disulfide interchange protein DsbD N-terminal" evidence="2">
    <location>
        <begin position="48"/>
        <end position="150"/>
    </location>
</feature>
<evidence type="ECO:0000313" key="4">
    <source>
        <dbReference type="Proteomes" id="UP001556692"/>
    </source>
</evidence>
<dbReference type="RefSeq" id="WP_367956878.1">
    <property type="nucleotide sequence ID" value="NZ_JBDPGJ010000007.1"/>
</dbReference>
<accession>A0ABV3SQF7</accession>
<keyword evidence="1" id="KW-0732">Signal</keyword>
<evidence type="ECO:0000256" key="1">
    <source>
        <dbReference type="SAM" id="SignalP"/>
    </source>
</evidence>
<feature type="chain" id="PRO_5046711388" evidence="1">
    <location>
        <begin position="24"/>
        <end position="268"/>
    </location>
</feature>
<gene>
    <name evidence="3" type="ORF">ABGN05_25665</name>
</gene>
<dbReference type="EMBL" id="JBDPGJ010000007">
    <property type="protein sequence ID" value="MEX0409034.1"/>
    <property type="molecule type" value="Genomic_DNA"/>
</dbReference>
<comment type="caution">
    <text evidence="3">The sequence shown here is derived from an EMBL/GenBank/DDBJ whole genome shotgun (WGS) entry which is preliminary data.</text>
</comment>
<dbReference type="InterPro" id="IPR028250">
    <property type="entry name" value="DsbDN"/>
</dbReference>
<dbReference type="Proteomes" id="UP001556692">
    <property type="component" value="Unassembled WGS sequence"/>
</dbReference>
<evidence type="ECO:0000313" key="3">
    <source>
        <dbReference type="EMBL" id="MEX0409034.1"/>
    </source>
</evidence>
<protein>
    <submittedName>
        <fullName evidence="3">Protein-disulfide reductase DsbD domain-containing protein</fullName>
    </submittedName>
</protein>
<proteinExistence type="predicted"/>
<feature type="signal peptide" evidence="1">
    <location>
        <begin position="1"/>
        <end position="23"/>
    </location>
</feature>
<reference evidence="3 4" key="1">
    <citation type="submission" date="2024-05" db="EMBL/GenBank/DDBJ databases">
        <authorList>
            <person name="Jiang F."/>
        </authorList>
    </citation>
    <scope>NUCLEOTIDE SEQUENCE [LARGE SCALE GENOMIC DNA]</scope>
    <source>
        <strain evidence="3 4">LZ166</strain>
    </source>
</reference>
<evidence type="ECO:0000259" key="2">
    <source>
        <dbReference type="Pfam" id="PF11412"/>
    </source>
</evidence>
<name>A0ABV3SQF7_9HYPH</name>
<dbReference type="Pfam" id="PF11412">
    <property type="entry name" value="DsbD_N"/>
    <property type="match status" value="1"/>
</dbReference>
<organism evidence="3 4">
    <name type="scientific">Aquibium pacificus</name>
    <dbReference type="NCBI Taxonomy" id="3153579"/>
    <lineage>
        <taxon>Bacteria</taxon>
        <taxon>Pseudomonadati</taxon>
        <taxon>Pseudomonadota</taxon>
        <taxon>Alphaproteobacteria</taxon>
        <taxon>Hyphomicrobiales</taxon>
        <taxon>Phyllobacteriaceae</taxon>
        <taxon>Aquibium</taxon>
    </lineage>
</organism>
<sequence>MNPLRATLAILALVILLPAPAGASSSDVFRTDGGSLRLVTTGLAGPDGVVRGALEIALEPGWKTYWREPGSSGVPPQIDVSRSLNVLSAELHFPAPEWHEDSYGAWAGYGGSVSLPVTFAISTPDRYSLIEASLFLGICEAICIPVQASLSVEPGSDPDGAGDRQFVEAAFARLPAPADAHFGIVEASVSGEVATVTAALPGGSGDAELFVAGSEGYVFGIPRKNGSAPGEIVFTLPILEEPKSGGVAAIAYTLVSGGASVSGDFRLP</sequence>